<keyword evidence="9" id="KW-0969">Cilium</keyword>
<keyword evidence="14" id="KW-1185">Reference proteome</keyword>
<dbReference type="OrthoDB" id="10013020at2759"/>
<evidence type="ECO:0000256" key="7">
    <source>
        <dbReference type="ARBA" id="ARBA00022737"/>
    </source>
</evidence>
<dbReference type="PANTHER" id="PTHR13667">
    <property type="entry name" value="HOMOLOC-13"/>
    <property type="match status" value="1"/>
</dbReference>
<evidence type="ECO:0000256" key="4">
    <source>
        <dbReference type="ARBA" id="ARBA00022475"/>
    </source>
</evidence>
<dbReference type="Pfam" id="PF11768">
    <property type="entry name" value="Frtz"/>
    <property type="match status" value="1"/>
</dbReference>
<keyword evidence="4" id="KW-1003">Cell membrane</keyword>
<evidence type="ECO:0000256" key="1">
    <source>
        <dbReference type="ARBA" id="ARBA00004236"/>
    </source>
</evidence>
<dbReference type="GO" id="GO:0005886">
    <property type="term" value="C:plasma membrane"/>
    <property type="evidence" value="ECO:0007669"/>
    <property type="project" value="UniProtKB-SubCell"/>
</dbReference>
<keyword evidence="6" id="KW-0853">WD repeat</keyword>
<dbReference type="Proteomes" id="UP000801492">
    <property type="component" value="Unassembled WGS sequence"/>
</dbReference>
<keyword evidence="10" id="KW-0472">Membrane</keyword>
<dbReference type="InterPro" id="IPR024511">
    <property type="entry name" value="Frtz"/>
</dbReference>
<keyword evidence="12" id="KW-0966">Cell projection</keyword>
<dbReference type="EMBL" id="VTPC01004894">
    <property type="protein sequence ID" value="KAF2896633.1"/>
    <property type="molecule type" value="Genomic_DNA"/>
</dbReference>
<dbReference type="PANTHER" id="PTHR13667:SF5">
    <property type="entry name" value="WD REPEAT-CONTAINING AND PLANAR CELL POLARITY EFFECTOR PROTEIN FRITZ HOMOLOG"/>
    <property type="match status" value="1"/>
</dbReference>
<dbReference type="GO" id="GO:0007399">
    <property type="term" value="P:nervous system development"/>
    <property type="evidence" value="ECO:0007669"/>
    <property type="project" value="TreeGrafter"/>
</dbReference>
<proteinExistence type="inferred from homology"/>
<organism evidence="13 14">
    <name type="scientific">Ignelater luminosus</name>
    <name type="common">Cucubano</name>
    <name type="synonym">Pyrophorus luminosus</name>
    <dbReference type="NCBI Taxonomy" id="2038154"/>
    <lineage>
        <taxon>Eukaryota</taxon>
        <taxon>Metazoa</taxon>
        <taxon>Ecdysozoa</taxon>
        <taxon>Arthropoda</taxon>
        <taxon>Hexapoda</taxon>
        <taxon>Insecta</taxon>
        <taxon>Pterygota</taxon>
        <taxon>Neoptera</taxon>
        <taxon>Endopterygota</taxon>
        <taxon>Coleoptera</taxon>
        <taxon>Polyphaga</taxon>
        <taxon>Elateriformia</taxon>
        <taxon>Elateroidea</taxon>
        <taxon>Elateridae</taxon>
        <taxon>Agrypninae</taxon>
        <taxon>Pyrophorini</taxon>
        <taxon>Ignelater</taxon>
    </lineage>
</organism>
<reference evidence="13" key="1">
    <citation type="submission" date="2019-08" db="EMBL/GenBank/DDBJ databases">
        <title>The genome of the North American firefly Photinus pyralis.</title>
        <authorList>
            <consortium name="Photinus pyralis genome working group"/>
            <person name="Fallon T.R."/>
            <person name="Sander Lower S.E."/>
            <person name="Weng J.-K."/>
        </authorList>
    </citation>
    <scope>NUCLEOTIDE SEQUENCE</scope>
    <source>
        <strain evidence="13">TRF0915ILg1</strain>
        <tissue evidence="13">Whole body</tissue>
    </source>
</reference>
<name>A0A8K0CZJ2_IGNLU</name>
<sequence length="497" mass="54859">MWGPKNLMVILDHGPLVLVTHLEASLSFASLIQQYLKMGKTKKAIALLLSWEWNDQCFSALQRIIAYLLKFPLTEENAQDVQNTLRSFHNSPVPLSTNIKHRYGSQVQALTRRFFHQLVRHKMFETAFLLAVDIGHHDLFMDLYYCAVVIGEKEMAAAARAQASALLSRCSSEASCCSHSLCSYCSDSCTGNSSSDNNHRENQTKFTSSDFVSSTPNAYNDNFLTTNFNDIDPKTYHPVENYKNSLASISSIELPKAVLPPRPNIYKSLSTSQNLPNNSSNFVNLTSEPPPLPVAPLIPIMPRLVNKNYSLQFGAPSTAPSSNTSFNNFISPPLVSYMGRQPSTTFSNSYNWNNDSLDVSFNSETACALPTINSTNLCSASLSNPVSSNPVSIPLSQNSLSTSCISLQSTNTNGGKKQQAKVKFSDTVTAFIVPEVKRTVRPPPPPHIADPQKELADSLPLCHPNEDYLKDFTPANRAEREESPSQSKIKVVHFGVV</sequence>
<evidence type="ECO:0000256" key="3">
    <source>
        <dbReference type="ARBA" id="ARBA00006059"/>
    </source>
</evidence>
<evidence type="ECO:0000256" key="6">
    <source>
        <dbReference type="ARBA" id="ARBA00022574"/>
    </source>
</evidence>
<comment type="similarity">
    <text evidence="3">Belongs to the WD repeat fritz family.</text>
</comment>
<protein>
    <submittedName>
        <fullName evidence="13">Uncharacterized protein</fullName>
    </submittedName>
</protein>
<evidence type="ECO:0000313" key="14">
    <source>
        <dbReference type="Proteomes" id="UP000801492"/>
    </source>
</evidence>
<gene>
    <name evidence="13" type="ORF">ILUMI_09536</name>
</gene>
<keyword evidence="8" id="KW-0970">Cilium biogenesis/degradation</keyword>
<evidence type="ECO:0000256" key="2">
    <source>
        <dbReference type="ARBA" id="ARBA00004430"/>
    </source>
</evidence>
<comment type="subcellular location">
    <subcellularLocation>
        <location evidence="1">Cell membrane</location>
    </subcellularLocation>
    <subcellularLocation>
        <location evidence="2">Cytoplasm</location>
        <location evidence="2">Cytoskeleton</location>
        <location evidence="2">Cilium axoneme</location>
    </subcellularLocation>
</comment>
<dbReference type="GO" id="GO:0045184">
    <property type="term" value="P:establishment of protein localization"/>
    <property type="evidence" value="ECO:0007669"/>
    <property type="project" value="TreeGrafter"/>
</dbReference>
<comment type="caution">
    <text evidence="13">The sequence shown here is derived from an EMBL/GenBank/DDBJ whole genome shotgun (WGS) entry which is preliminary data.</text>
</comment>
<keyword evidence="7" id="KW-0677">Repeat</keyword>
<dbReference type="GO" id="GO:0097541">
    <property type="term" value="C:axonemal basal plate"/>
    <property type="evidence" value="ECO:0007669"/>
    <property type="project" value="TreeGrafter"/>
</dbReference>
<keyword evidence="5" id="KW-0963">Cytoplasm</keyword>
<evidence type="ECO:0000256" key="9">
    <source>
        <dbReference type="ARBA" id="ARBA00023069"/>
    </source>
</evidence>
<evidence type="ECO:0000313" key="13">
    <source>
        <dbReference type="EMBL" id="KAF2896633.1"/>
    </source>
</evidence>
<evidence type="ECO:0000256" key="8">
    <source>
        <dbReference type="ARBA" id="ARBA00022794"/>
    </source>
</evidence>
<evidence type="ECO:0000256" key="11">
    <source>
        <dbReference type="ARBA" id="ARBA00023212"/>
    </source>
</evidence>
<evidence type="ECO:0000256" key="12">
    <source>
        <dbReference type="ARBA" id="ARBA00023273"/>
    </source>
</evidence>
<keyword evidence="11" id="KW-0206">Cytoskeleton</keyword>
<dbReference type="AlphaFoldDB" id="A0A8K0CZJ2"/>
<accession>A0A8K0CZJ2</accession>
<evidence type="ECO:0000256" key="5">
    <source>
        <dbReference type="ARBA" id="ARBA00022490"/>
    </source>
</evidence>
<evidence type="ECO:0000256" key="10">
    <source>
        <dbReference type="ARBA" id="ARBA00023136"/>
    </source>
</evidence>
<dbReference type="GO" id="GO:0044782">
    <property type="term" value="P:cilium organization"/>
    <property type="evidence" value="ECO:0007669"/>
    <property type="project" value="TreeGrafter"/>
</dbReference>